<accession>A0A2X0QW39</accession>
<dbReference type="AlphaFoldDB" id="A0A2X0QW39"/>
<dbReference type="CDD" id="cd02966">
    <property type="entry name" value="TlpA_like_family"/>
    <property type="match status" value="1"/>
</dbReference>
<dbReference type="InterPro" id="IPR036249">
    <property type="entry name" value="Thioredoxin-like_sf"/>
</dbReference>
<proteinExistence type="predicted"/>
<reference evidence="1" key="1">
    <citation type="submission" date="2018-05" db="EMBL/GenBank/DDBJ databases">
        <authorList>
            <person name="Lanie J.A."/>
            <person name="Ng W.-L."/>
            <person name="Kazmierczak K.M."/>
            <person name="Andrzejewski T.M."/>
            <person name="Davidsen T.M."/>
            <person name="Wayne K.J."/>
            <person name="Tettelin H."/>
            <person name="Glass J.I."/>
            <person name="Rusch D."/>
            <person name="Podicherti R."/>
            <person name="Tsui H.-C.T."/>
            <person name="Winkler M.E."/>
        </authorList>
    </citation>
    <scope>NUCLEOTIDE SEQUENCE</scope>
    <source>
        <strain evidence="1">KNB</strain>
    </source>
</reference>
<sequence>MIAVAMHYHQPSDIRAYVRKQGLPFPVVFDRDGSLAREFEQVNVTPTTFTINGSGRRVSKTLGIIDFGKLRAFLESVNGAGRFGKLR</sequence>
<evidence type="ECO:0000313" key="1">
    <source>
        <dbReference type="EMBL" id="SPS05990.1"/>
    </source>
</evidence>
<dbReference type="SUPFAM" id="SSF52833">
    <property type="entry name" value="Thioredoxin-like"/>
    <property type="match status" value="1"/>
</dbReference>
<gene>
    <name evidence="1" type="ORF">NITFAB_1580</name>
</gene>
<protein>
    <submittedName>
        <fullName evidence="1">Redoxin domain protein</fullName>
    </submittedName>
</protein>
<organism evidence="1">
    <name type="scientific">Candidatus Nitrotoga fabula</name>
    <dbReference type="NCBI Taxonomy" id="2182327"/>
    <lineage>
        <taxon>Bacteria</taxon>
        <taxon>Pseudomonadati</taxon>
        <taxon>Pseudomonadota</taxon>
        <taxon>Betaproteobacteria</taxon>
        <taxon>Nitrosomonadales</taxon>
        <taxon>Gallionellaceae</taxon>
        <taxon>Candidatus Nitrotoga</taxon>
    </lineage>
</organism>
<name>A0A2X0QW39_9PROT</name>
<dbReference type="Gene3D" id="3.40.30.10">
    <property type="entry name" value="Glutaredoxin"/>
    <property type="match status" value="1"/>
</dbReference>
<dbReference type="EMBL" id="LS423452">
    <property type="protein sequence ID" value="SPS05990.1"/>
    <property type="molecule type" value="Genomic_DNA"/>
</dbReference>